<sequence>MKALDEFWTYHCIIHREQLVSKILKFDHIMKPVLHIMNFICSNALNHRQFQNLIEELDEDDSPDDLPFHCAVRWLSRGKVISHFFELLDPVKLFMEEKHRIHPELTGPGWVLDLAFLVDMQLHLDKLNVDL</sequence>
<organism evidence="1 2">
    <name type="scientific">Chelydra serpentina</name>
    <name type="common">Snapping turtle</name>
    <name type="synonym">Testudo serpentina</name>
    <dbReference type="NCBI Taxonomy" id="8475"/>
    <lineage>
        <taxon>Eukaryota</taxon>
        <taxon>Metazoa</taxon>
        <taxon>Chordata</taxon>
        <taxon>Craniata</taxon>
        <taxon>Vertebrata</taxon>
        <taxon>Euteleostomi</taxon>
        <taxon>Archelosauria</taxon>
        <taxon>Testudinata</taxon>
        <taxon>Testudines</taxon>
        <taxon>Cryptodira</taxon>
        <taxon>Durocryptodira</taxon>
        <taxon>Americhelydia</taxon>
        <taxon>Chelydroidea</taxon>
        <taxon>Chelydridae</taxon>
        <taxon>Chelydra</taxon>
    </lineage>
</organism>
<gene>
    <name evidence="1" type="ORF">G0U57_008165</name>
</gene>
<dbReference type="EMBL" id="JAHGAV010000218">
    <property type="protein sequence ID" value="KAG6928377.1"/>
    <property type="molecule type" value="Genomic_DNA"/>
</dbReference>
<dbReference type="Proteomes" id="UP000765507">
    <property type="component" value="Unassembled WGS sequence"/>
</dbReference>
<dbReference type="PANTHER" id="PTHR45913">
    <property type="entry name" value="EPM2A-INTERACTING PROTEIN 1"/>
    <property type="match status" value="1"/>
</dbReference>
<feature type="non-terminal residue" evidence="1">
    <location>
        <position position="131"/>
    </location>
</feature>
<accession>A0A8T1SI97</accession>
<evidence type="ECO:0000313" key="2">
    <source>
        <dbReference type="Proteomes" id="UP000765507"/>
    </source>
</evidence>
<dbReference type="OrthoDB" id="10061052at2759"/>
<reference evidence="1 2" key="1">
    <citation type="journal article" date="2020" name="G3 (Bethesda)">
        <title>Draft Genome of the Common Snapping Turtle, Chelydra serpentina, a Model for Phenotypic Plasticity in Reptiles.</title>
        <authorList>
            <person name="Das D."/>
            <person name="Singh S.K."/>
            <person name="Bierstedt J."/>
            <person name="Erickson A."/>
            <person name="Galli G.L.J."/>
            <person name="Crossley D.A. 2nd"/>
            <person name="Rhen T."/>
        </authorList>
    </citation>
    <scope>NUCLEOTIDE SEQUENCE [LARGE SCALE GENOMIC DNA]</scope>
    <source>
        <strain evidence="1">KW</strain>
    </source>
</reference>
<evidence type="ECO:0000313" key="1">
    <source>
        <dbReference type="EMBL" id="KAG6928377.1"/>
    </source>
</evidence>
<dbReference type="AlphaFoldDB" id="A0A8T1SI97"/>
<protein>
    <submittedName>
        <fullName evidence="1">GTF2I repeat domain containing 2</fullName>
    </submittedName>
</protein>
<proteinExistence type="predicted"/>
<comment type="caution">
    <text evidence="1">The sequence shown here is derived from an EMBL/GenBank/DDBJ whole genome shotgun (WGS) entry which is preliminary data.</text>
</comment>
<dbReference type="PANTHER" id="PTHR45913:SF5">
    <property type="entry name" value="GENERAL TRANSCRIPTION FACTOR II-I REPEAT DOMAIN-CONTAINING PROTEIN 2A-LIKE PROTEIN"/>
    <property type="match status" value="1"/>
</dbReference>
<name>A0A8T1SI97_CHESE</name>
<keyword evidence="2" id="KW-1185">Reference proteome</keyword>